<keyword evidence="1" id="KW-0812">Transmembrane</keyword>
<feature type="transmembrane region" description="Helical" evidence="1">
    <location>
        <begin position="109"/>
        <end position="130"/>
    </location>
</feature>
<organism evidence="2 3">
    <name type="scientific">Amantichitinum ursilacus</name>
    <dbReference type="NCBI Taxonomy" id="857265"/>
    <lineage>
        <taxon>Bacteria</taxon>
        <taxon>Pseudomonadati</taxon>
        <taxon>Pseudomonadota</taxon>
        <taxon>Betaproteobacteria</taxon>
        <taxon>Neisseriales</taxon>
        <taxon>Chitinibacteraceae</taxon>
        <taxon>Amantichitinum</taxon>
    </lineage>
</organism>
<evidence type="ECO:0000313" key="3">
    <source>
        <dbReference type="Proteomes" id="UP000037939"/>
    </source>
</evidence>
<dbReference type="RefSeq" id="WP_053937799.1">
    <property type="nucleotide sequence ID" value="NZ_LAQT01000008.1"/>
</dbReference>
<dbReference type="PATRIC" id="fig|857265.3.peg.2206"/>
<dbReference type="Proteomes" id="UP000037939">
    <property type="component" value="Unassembled WGS sequence"/>
</dbReference>
<keyword evidence="3" id="KW-1185">Reference proteome</keyword>
<reference evidence="2 3" key="1">
    <citation type="submission" date="2015-07" db="EMBL/GenBank/DDBJ databases">
        <title>Draft genome sequence of the Amantichitinum ursilacus IGB-41, a new chitin-degrading bacterium.</title>
        <authorList>
            <person name="Kirstahler P."/>
            <person name="Guenther M."/>
            <person name="Grumaz C."/>
            <person name="Rupp S."/>
            <person name="Zibek S."/>
            <person name="Sohn K."/>
        </authorList>
    </citation>
    <scope>NUCLEOTIDE SEQUENCE [LARGE SCALE GENOMIC DNA]</scope>
    <source>
        <strain evidence="2 3">IGB-41</strain>
    </source>
</reference>
<feature type="transmembrane region" description="Helical" evidence="1">
    <location>
        <begin position="68"/>
        <end position="89"/>
    </location>
</feature>
<evidence type="ECO:0000256" key="1">
    <source>
        <dbReference type="SAM" id="Phobius"/>
    </source>
</evidence>
<sequence>MAGIGFELRKILKRDNYFALLEAYTYAGLIGAGPWILSIVGVQLIGFLSLTVVVPQFSVAQFQVSVTYLLAASLIVTGPLQLAFTRYIADRLFDKLEEQVLPNFLGAQLFTLLVAAVIGGILFFTAFAGLDLIYRLLMFTGFVLLCLIWIAAIFLSGMKRYLAIVWLFALGYGVTVITALWLRPYGLNGLLGGFVTGHYVLACGLWFLVLRSYPSKSLLAFDFLKKDRMYRALLWTGFFYNVAIWLDKAIFWYAPSTSQHVIGPLRASSIYDFPIFLAYLSIIPGMAAFLVRIETDFVEYYNKFYDAIRDGGSLDQIESLRNEMVFTIRQGLAEIMKIQGLAVLVAFMLGDKVFKLLGISPLYLPLLYIDVVAAGLQVALLAILNIFFYLDKRREVLLVTGLFVLSNGVLTGLSIWAGPSWYGMGFALSLLIVVVVAMGILSARLEKLEYETFMLQ</sequence>
<feature type="transmembrane region" description="Helical" evidence="1">
    <location>
        <begin position="362"/>
        <end position="389"/>
    </location>
</feature>
<dbReference type="OrthoDB" id="37830at2"/>
<evidence type="ECO:0000313" key="2">
    <source>
        <dbReference type="EMBL" id="KPC52960.1"/>
    </source>
</evidence>
<evidence type="ECO:0008006" key="4">
    <source>
        <dbReference type="Google" id="ProtNLM"/>
    </source>
</evidence>
<accession>A0A0N1JSV1</accession>
<keyword evidence="1" id="KW-0472">Membrane</keyword>
<dbReference type="STRING" id="857265.WG78_10735"/>
<feature type="transmembrane region" description="Helical" evidence="1">
    <location>
        <begin position="232"/>
        <end position="253"/>
    </location>
</feature>
<name>A0A0N1JSV1_9NEIS</name>
<dbReference type="AlphaFoldDB" id="A0A0N1JSV1"/>
<proteinExistence type="predicted"/>
<dbReference type="InterPro" id="IPR031617">
    <property type="entry name" value="PelG"/>
</dbReference>
<dbReference type="Pfam" id="PF16933">
    <property type="entry name" value="PelG"/>
    <property type="match status" value="1"/>
</dbReference>
<feature type="transmembrane region" description="Helical" evidence="1">
    <location>
        <begin position="189"/>
        <end position="211"/>
    </location>
</feature>
<feature type="transmembrane region" description="Helical" evidence="1">
    <location>
        <begin position="136"/>
        <end position="155"/>
    </location>
</feature>
<feature type="transmembrane region" description="Helical" evidence="1">
    <location>
        <begin position="422"/>
        <end position="441"/>
    </location>
</feature>
<gene>
    <name evidence="2" type="ORF">WG78_10735</name>
</gene>
<feature type="transmembrane region" description="Helical" evidence="1">
    <location>
        <begin position="273"/>
        <end position="293"/>
    </location>
</feature>
<feature type="transmembrane region" description="Helical" evidence="1">
    <location>
        <begin position="162"/>
        <end position="183"/>
    </location>
</feature>
<keyword evidence="1" id="KW-1133">Transmembrane helix</keyword>
<comment type="caution">
    <text evidence="2">The sequence shown here is derived from an EMBL/GenBank/DDBJ whole genome shotgun (WGS) entry which is preliminary data.</text>
</comment>
<feature type="transmembrane region" description="Helical" evidence="1">
    <location>
        <begin position="21"/>
        <end position="48"/>
    </location>
</feature>
<protein>
    <recommendedName>
        <fullName evidence="4">Histidine kinase</fullName>
    </recommendedName>
</protein>
<dbReference type="EMBL" id="LAQT01000008">
    <property type="protein sequence ID" value="KPC52960.1"/>
    <property type="molecule type" value="Genomic_DNA"/>
</dbReference>
<feature type="transmembrane region" description="Helical" evidence="1">
    <location>
        <begin position="396"/>
        <end position="416"/>
    </location>
</feature>
<feature type="transmembrane region" description="Helical" evidence="1">
    <location>
        <begin position="331"/>
        <end position="350"/>
    </location>
</feature>